<feature type="compositionally biased region" description="Acidic residues" evidence="1">
    <location>
        <begin position="314"/>
        <end position="324"/>
    </location>
</feature>
<evidence type="ECO:0000256" key="1">
    <source>
        <dbReference type="SAM" id="MobiDB-lite"/>
    </source>
</evidence>
<dbReference type="RefSeq" id="WP_347937964.1">
    <property type="nucleotide sequence ID" value="NZ_JBDXMI010000002.1"/>
</dbReference>
<comment type="caution">
    <text evidence="3">The sequence shown here is derived from an EMBL/GenBank/DDBJ whole genome shotgun (WGS) entry which is preliminary data.</text>
</comment>
<protein>
    <recommendedName>
        <fullName evidence="2">VWFA domain-containing protein</fullName>
    </recommendedName>
</protein>
<dbReference type="SUPFAM" id="SSF53300">
    <property type="entry name" value="vWA-like"/>
    <property type="match status" value="1"/>
</dbReference>
<dbReference type="PROSITE" id="PS50234">
    <property type="entry name" value="VWFA"/>
    <property type="match status" value="1"/>
</dbReference>
<feature type="compositionally biased region" description="Low complexity" evidence="1">
    <location>
        <begin position="302"/>
        <end position="313"/>
    </location>
</feature>
<name>A0ABV0J0F4_9NEIS</name>
<feature type="domain" description="VWFA" evidence="2">
    <location>
        <begin position="477"/>
        <end position="680"/>
    </location>
</feature>
<feature type="region of interest" description="Disordered" evidence="1">
    <location>
        <begin position="204"/>
        <end position="343"/>
    </location>
</feature>
<proteinExistence type="predicted"/>
<organism evidence="3 4">
    <name type="scientific">Chromobacterium phragmitis</name>
    <dbReference type="NCBI Taxonomy" id="2202141"/>
    <lineage>
        <taxon>Bacteria</taxon>
        <taxon>Pseudomonadati</taxon>
        <taxon>Pseudomonadota</taxon>
        <taxon>Betaproteobacteria</taxon>
        <taxon>Neisseriales</taxon>
        <taxon>Chromobacteriaceae</taxon>
        <taxon>Chromobacterium</taxon>
    </lineage>
</organism>
<dbReference type="InterPro" id="IPR025861">
    <property type="entry name" value="CobT_VWA_dom"/>
</dbReference>
<dbReference type="Proteomes" id="UP001462502">
    <property type="component" value="Unassembled WGS sequence"/>
</dbReference>
<dbReference type="InterPro" id="IPR006538">
    <property type="entry name" value="CobT"/>
</dbReference>
<gene>
    <name evidence="3" type="ORF">ABI908_23285</name>
</gene>
<accession>A0ABV0J0F4</accession>
<dbReference type="InterPro" id="IPR002035">
    <property type="entry name" value="VWF_A"/>
</dbReference>
<keyword evidence="4" id="KW-1185">Reference proteome</keyword>
<feature type="compositionally biased region" description="Basic and acidic residues" evidence="1">
    <location>
        <begin position="204"/>
        <end position="217"/>
    </location>
</feature>
<dbReference type="EMBL" id="JBDXMI010000002">
    <property type="protein sequence ID" value="MEO9387020.1"/>
    <property type="molecule type" value="Genomic_DNA"/>
</dbReference>
<dbReference type="PANTHER" id="PTHR41248:SF1">
    <property type="entry name" value="NORD PROTEIN"/>
    <property type="match status" value="1"/>
</dbReference>
<dbReference type="SMART" id="SM00327">
    <property type="entry name" value="VWA"/>
    <property type="match status" value="1"/>
</dbReference>
<dbReference type="InterPro" id="IPR051928">
    <property type="entry name" value="NorD/CobT"/>
</dbReference>
<evidence type="ECO:0000313" key="4">
    <source>
        <dbReference type="Proteomes" id="UP001462502"/>
    </source>
</evidence>
<dbReference type="Pfam" id="PF11775">
    <property type="entry name" value="CobT_C"/>
    <property type="match status" value="1"/>
</dbReference>
<evidence type="ECO:0000259" key="2">
    <source>
        <dbReference type="PROSITE" id="PS50234"/>
    </source>
</evidence>
<reference evidence="3 4" key="1">
    <citation type="submission" date="2024-05" db="EMBL/GenBank/DDBJ databases">
        <authorList>
            <person name="De Oliveira J.P."/>
            <person name="Noriler S.A."/>
            <person name="De Oliveira A.G."/>
            <person name="Sipoli D.S."/>
        </authorList>
    </citation>
    <scope>NUCLEOTIDE SEQUENCE [LARGE SCALE GENOMIC DNA]</scope>
    <source>
        <strain evidence="3 4">LABIM192</strain>
    </source>
</reference>
<feature type="compositionally biased region" description="Acidic residues" evidence="1">
    <location>
        <begin position="274"/>
        <end position="301"/>
    </location>
</feature>
<dbReference type="Gene3D" id="3.40.50.410">
    <property type="entry name" value="von Willebrand factor, type A domain"/>
    <property type="match status" value="1"/>
</dbReference>
<evidence type="ECO:0000313" key="3">
    <source>
        <dbReference type="EMBL" id="MEO9387020.1"/>
    </source>
</evidence>
<dbReference type="InterPro" id="IPR036465">
    <property type="entry name" value="vWFA_dom_sf"/>
</dbReference>
<dbReference type="PANTHER" id="PTHR41248">
    <property type="entry name" value="NORD PROTEIN"/>
    <property type="match status" value="1"/>
</dbReference>
<feature type="compositionally biased region" description="Basic and acidic residues" evidence="1">
    <location>
        <begin position="224"/>
        <end position="260"/>
    </location>
</feature>
<sequence length="680" mass="74165">MLTRVQILREAITRVVEILASRKIKVIQRGLIAKVEYNNAGVPIAVYVPYVPDDASEELCDAIQGFVDHEIGHVLDSDPAALKKARALNVQALHNIVEDVYVEAAQEKRFRGAAYNLDRTRQFFINKVVIPGMADPERRKQLLLNCALRAWGGQLPMINFMADKWGFTDGLNERVPEEFKSRLRSMRSSHDALALTLELKKILTEPEAPEEKGDGAEKGSSGSKTEKKERPTKSSKGGEEKEKPKESAGGDEPPPKEGKADGPGADEEARPEEKPDDEQNGEGADDVGPDGTEGEGGEEVDSPPGGSSGGNSSDDGEDGDADGGDGEKSGAGEGGESDAGAAEPYLSDDDLAKVESFDDALSDAIRKDTLESIAHQDYLIFSRDFDRVVPMEQLIAERGRVESSKLREYVSQIEDEYRPMVGAMQKDIERILASRSLSSWEAGRRSGRLNGASLHRLAVGDDRVFRRRIDGIKMETALTILVDASGSMSGSRIHVATSSALALSDTLDRLKIPHEVIAFTTAGYFPSSSGFAESSRELSAMGKKYGRSETILMPILKSFNDRLTDAKRDNFAALPMLGILNQNPDGECLIYAAERLRQRPERRKVMLTLSDGEPCCPGDYVAQHFHLKHVVEKLNSEGIETVGIGIQTDAVAGFYSKHVVIDKLSDLPTAVMRQLANVLL</sequence>
<dbReference type="PIRSF" id="PIRSF031715">
    <property type="entry name" value="Cob_chel_CobT"/>
    <property type="match status" value="1"/>
</dbReference>